<sequence>IVLFESASAGPVVAAEEDEETEDRRSAVANWTLNFVLLRVTLGCASTVANPIDQAAILFGHLKHVQKLVAWATNCVTQGSTPVLRRASQCMKFEGLPSKKLLVVDRGESSQKQERHSKKKEKKPRRGKSDRENRLEKELQMLQAEKAAREATAEKDKLMQEMESKVAAVQQDLLAQLSKFPGARAQPDHKPGPPKNQDQGQNQVKDQPLTPAEKMAIFHALGSYEGVKECNQWSEFESRLAKEDMERLKVLFRHVHRRGNLPRSTATIVPKILAGLKASLEEFAQP</sequence>
<feature type="region of interest" description="Disordered" evidence="1">
    <location>
        <begin position="103"/>
        <end position="135"/>
    </location>
</feature>
<evidence type="ECO:0000313" key="2">
    <source>
        <dbReference type="EMBL" id="CAI4003776.1"/>
    </source>
</evidence>
<organism evidence="2">
    <name type="scientific">Cladocopium goreaui</name>
    <dbReference type="NCBI Taxonomy" id="2562237"/>
    <lineage>
        <taxon>Eukaryota</taxon>
        <taxon>Sar</taxon>
        <taxon>Alveolata</taxon>
        <taxon>Dinophyceae</taxon>
        <taxon>Suessiales</taxon>
        <taxon>Symbiodiniaceae</taxon>
        <taxon>Cladocopium</taxon>
    </lineage>
</organism>
<feature type="compositionally biased region" description="Basic residues" evidence="1">
    <location>
        <begin position="115"/>
        <end position="126"/>
    </location>
</feature>
<dbReference type="GO" id="GO:0003964">
    <property type="term" value="F:RNA-directed DNA polymerase activity"/>
    <property type="evidence" value="ECO:0007669"/>
    <property type="project" value="UniProtKB-KW"/>
</dbReference>
<proteinExistence type="predicted"/>
<keyword evidence="3" id="KW-0695">RNA-directed DNA polymerase</keyword>
<dbReference type="Proteomes" id="UP001152797">
    <property type="component" value="Unassembled WGS sequence"/>
</dbReference>
<dbReference type="EMBL" id="CAMXCT030003332">
    <property type="protein sequence ID" value="CAL4791088.1"/>
    <property type="molecule type" value="Genomic_DNA"/>
</dbReference>
<protein>
    <submittedName>
        <fullName evidence="3">Reverse transcriptase domain-containing protein</fullName>
    </submittedName>
</protein>
<accession>A0A9P1G8M5</accession>
<feature type="compositionally biased region" description="Polar residues" evidence="1">
    <location>
        <begin position="196"/>
        <end position="205"/>
    </location>
</feature>
<reference evidence="2" key="1">
    <citation type="submission" date="2022-10" db="EMBL/GenBank/DDBJ databases">
        <authorList>
            <person name="Chen Y."/>
            <person name="Dougan E. K."/>
            <person name="Chan C."/>
            <person name="Rhodes N."/>
            <person name="Thang M."/>
        </authorList>
    </citation>
    <scope>NUCLEOTIDE SEQUENCE</scope>
</reference>
<keyword evidence="4" id="KW-1185">Reference proteome</keyword>
<gene>
    <name evidence="2" type="ORF">C1SCF055_LOCUS29616</name>
</gene>
<name>A0A9P1G8M5_9DINO</name>
<feature type="region of interest" description="Disordered" evidence="1">
    <location>
        <begin position="182"/>
        <end position="205"/>
    </location>
</feature>
<comment type="caution">
    <text evidence="2">The sequence shown here is derived from an EMBL/GenBank/DDBJ whole genome shotgun (WGS) entry which is preliminary data.</text>
</comment>
<dbReference type="AlphaFoldDB" id="A0A9P1G8M5"/>
<keyword evidence="3" id="KW-0808">Transferase</keyword>
<evidence type="ECO:0000313" key="4">
    <source>
        <dbReference type="Proteomes" id="UP001152797"/>
    </source>
</evidence>
<keyword evidence="3" id="KW-0548">Nucleotidyltransferase</keyword>
<evidence type="ECO:0000256" key="1">
    <source>
        <dbReference type="SAM" id="MobiDB-lite"/>
    </source>
</evidence>
<dbReference type="EMBL" id="CAMXCT010003332">
    <property type="protein sequence ID" value="CAI4003776.1"/>
    <property type="molecule type" value="Genomic_DNA"/>
</dbReference>
<evidence type="ECO:0000313" key="3">
    <source>
        <dbReference type="EMBL" id="CAL4791088.1"/>
    </source>
</evidence>
<dbReference type="EMBL" id="CAMXCT020003332">
    <property type="protein sequence ID" value="CAL1157151.1"/>
    <property type="molecule type" value="Genomic_DNA"/>
</dbReference>
<feature type="compositionally biased region" description="Basic and acidic residues" evidence="1">
    <location>
        <begin position="103"/>
        <end position="114"/>
    </location>
</feature>
<feature type="non-terminal residue" evidence="2">
    <location>
        <position position="286"/>
    </location>
</feature>
<reference evidence="3 4" key="2">
    <citation type="submission" date="2024-05" db="EMBL/GenBank/DDBJ databases">
        <authorList>
            <person name="Chen Y."/>
            <person name="Shah S."/>
            <person name="Dougan E. K."/>
            <person name="Thang M."/>
            <person name="Chan C."/>
        </authorList>
    </citation>
    <scope>NUCLEOTIDE SEQUENCE [LARGE SCALE GENOMIC DNA]</scope>
</reference>